<dbReference type="InterPro" id="IPR015421">
    <property type="entry name" value="PyrdxlP-dep_Trfase_major"/>
</dbReference>
<evidence type="ECO:0000256" key="6">
    <source>
        <dbReference type="ARBA" id="ARBA00023266"/>
    </source>
</evidence>
<feature type="modified residue" description="N6-(pyridoxal phosphate)lysine" evidence="8 9">
    <location>
        <position position="293"/>
    </location>
</feature>
<evidence type="ECO:0000256" key="1">
    <source>
        <dbReference type="ARBA" id="ARBA00001933"/>
    </source>
</evidence>
<evidence type="ECO:0000313" key="11">
    <source>
        <dbReference type="Proteomes" id="UP000323144"/>
    </source>
</evidence>
<comment type="similarity">
    <text evidence="7 8">Belongs to the SelA family.</text>
</comment>
<evidence type="ECO:0000313" key="10">
    <source>
        <dbReference type="EMBL" id="QEH61407.1"/>
    </source>
</evidence>
<keyword evidence="3 8" id="KW-0808">Transferase</keyword>
<dbReference type="GO" id="GO:0005737">
    <property type="term" value="C:cytoplasm"/>
    <property type="evidence" value="ECO:0007669"/>
    <property type="project" value="UniProtKB-SubCell"/>
</dbReference>
<evidence type="ECO:0000256" key="3">
    <source>
        <dbReference type="ARBA" id="ARBA00022679"/>
    </source>
</evidence>
<reference evidence="10 11" key="1">
    <citation type="submission" date="2019-08" db="EMBL/GenBank/DDBJ databases">
        <title>Complete genome sequence of Spiroplasma chinense CCH (DSM 19755).</title>
        <authorList>
            <person name="Shen H.-Y."/>
            <person name="Lin Y.-C."/>
            <person name="Chou L."/>
            <person name="Kuo C.-H."/>
        </authorList>
    </citation>
    <scope>NUCLEOTIDE SEQUENCE [LARGE SCALE GENOMIC DNA]</scope>
    <source>
        <strain evidence="10 11">CCH</strain>
    </source>
</reference>
<dbReference type="EC" id="2.9.1.1" evidence="8"/>
<dbReference type="GO" id="GO:0001514">
    <property type="term" value="P:selenocysteine incorporation"/>
    <property type="evidence" value="ECO:0007669"/>
    <property type="project" value="UniProtKB-UniRule"/>
</dbReference>
<keyword evidence="2 8" id="KW-0963">Cytoplasm</keyword>
<evidence type="ECO:0000256" key="2">
    <source>
        <dbReference type="ARBA" id="ARBA00022490"/>
    </source>
</evidence>
<dbReference type="GO" id="GO:0004125">
    <property type="term" value="F:L-seryl-tRNA(Sec) selenium transferase activity"/>
    <property type="evidence" value="ECO:0007669"/>
    <property type="project" value="UniProtKB-UniRule"/>
</dbReference>
<comment type="function">
    <text evidence="8">Converts seryl-tRNA(Sec) to selenocysteinyl-tRNA(Sec) required for selenoprotein biosynthesis.</text>
</comment>
<dbReference type="Gene3D" id="3.90.1150.180">
    <property type="match status" value="1"/>
</dbReference>
<keyword evidence="6 8" id="KW-0711">Selenium</keyword>
<organism evidence="10 11">
    <name type="scientific">Spiroplasma chinense</name>
    <dbReference type="NCBI Taxonomy" id="216932"/>
    <lineage>
        <taxon>Bacteria</taxon>
        <taxon>Bacillati</taxon>
        <taxon>Mycoplasmatota</taxon>
        <taxon>Mollicutes</taxon>
        <taxon>Entomoplasmatales</taxon>
        <taxon>Spiroplasmataceae</taxon>
        <taxon>Spiroplasma</taxon>
    </lineage>
</organism>
<evidence type="ECO:0000256" key="8">
    <source>
        <dbReference type="HAMAP-Rule" id="MF_00423"/>
    </source>
</evidence>
<comment type="cofactor">
    <cofactor evidence="1 8 9">
        <name>pyridoxal 5'-phosphate</name>
        <dbReference type="ChEBI" id="CHEBI:597326"/>
    </cofactor>
</comment>
<dbReference type="SUPFAM" id="SSF53383">
    <property type="entry name" value="PLP-dependent transferases"/>
    <property type="match status" value="1"/>
</dbReference>
<keyword evidence="11" id="KW-1185">Reference proteome</keyword>
<sequence>MSQELLRKIPNVQELLNHSEIKNYPLDEVNKRFVLNQTLADLRQKILKQDIREINNEIIIKAILETLDQKNSYSLRKVINGTGVILHTNLGRSILPRESLLNFIEINSGYANVEYDLETQKRGNREKHLEKILQELTGCEASCVVNNNASAVFLVLNTLSKNKKIIISRGENVEIGGSFRIPEIIKASGAKIVDIGTTNKTYENDYKLAIEEEPSANMMLKIHKSNYDIIGFSHTTSIKELAPLKTDKIYLVEDQGSGTIFDLTRYNQKLTKENTVKDSLQDGADLVLFSGDKLLGSAQAGIIVGKKELIAKIKKNQLFRMLRTSKMVTSILEATLSLYKDEELAIKNIPTLKMICESVKEVEKRVDLFLKLTHESLFSFEKINSQATIGGGSLPGDEIESWAVKVNYKDFSLNKINDLFHKLPTPIICKLQNKSLIIDFKTIQEHEIERLVEVINNVNW</sequence>
<protein>
    <recommendedName>
        <fullName evidence="8">L-seryl-tRNA(Sec) selenium transferase</fullName>
        <ecNumber evidence="8">2.9.1.1</ecNumber>
    </recommendedName>
    <alternativeName>
        <fullName evidence="8">Selenocysteine synthase</fullName>
        <shortName evidence="8">Sec synthase</shortName>
    </alternativeName>
    <alternativeName>
        <fullName evidence="8">Selenocysteinyl-tRNA(Sec) synthase</fullName>
    </alternativeName>
</protein>
<proteinExistence type="inferred from homology"/>
<dbReference type="HAMAP" id="MF_00423">
    <property type="entry name" value="SelA"/>
    <property type="match status" value="1"/>
</dbReference>
<dbReference type="UniPathway" id="UPA00906">
    <property type="reaction ID" value="UER00896"/>
</dbReference>
<keyword evidence="4 8" id="KW-0663">Pyridoxal phosphate</keyword>
<dbReference type="EMBL" id="CP043026">
    <property type="protein sequence ID" value="QEH61407.1"/>
    <property type="molecule type" value="Genomic_DNA"/>
</dbReference>
<dbReference type="PANTHER" id="PTHR32328">
    <property type="entry name" value="L-SERYL-TRNA(SEC) SELENIUM TRANSFERASE"/>
    <property type="match status" value="1"/>
</dbReference>
<evidence type="ECO:0000256" key="4">
    <source>
        <dbReference type="ARBA" id="ARBA00022898"/>
    </source>
</evidence>
<accession>A0A5B9Y579</accession>
<dbReference type="KEGG" id="schi:SCHIN_v1c02100"/>
<evidence type="ECO:0000256" key="7">
    <source>
        <dbReference type="ARBA" id="ARBA00044507"/>
    </source>
</evidence>
<dbReference type="AlphaFoldDB" id="A0A5B9Y579"/>
<comment type="pathway">
    <text evidence="8">Aminoacyl-tRNA biosynthesis; selenocysteinyl-tRNA(Sec) biosynthesis; selenocysteinyl-tRNA(Sec) from L-seryl-tRNA(Sec) (bacterial route): step 1/1.</text>
</comment>
<dbReference type="InterPro" id="IPR004534">
    <property type="entry name" value="SelA_trans"/>
</dbReference>
<dbReference type="RefSeq" id="WP_166507802.1">
    <property type="nucleotide sequence ID" value="NZ_CP043026.1"/>
</dbReference>
<dbReference type="NCBIfam" id="TIGR00474">
    <property type="entry name" value="selA"/>
    <property type="match status" value="1"/>
</dbReference>
<dbReference type="InterPro" id="IPR015424">
    <property type="entry name" value="PyrdxlP-dep_Trfase"/>
</dbReference>
<name>A0A5B9Y579_9MOLU</name>
<dbReference type="Gene3D" id="3.40.640.10">
    <property type="entry name" value="Type I PLP-dependent aspartate aminotransferase-like (Major domain)"/>
    <property type="match status" value="1"/>
</dbReference>
<dbReference type="PANTHER" id="PTHR32328:SF0">
    <property type="entry name" value="L-SERYL-TRNA(SEC) SELENIUM TRANSFERASE"/>
    <property type="match status" value="1"/>
</dbReference>
<dbReference type="Pfam" id="PF03841">
    <property type="entry name" value="SelA"/>
    <property type="match status" value="1"/>
</dbReference>
<evidence type="ECO:0000256" key="9">
    <source>
        <dbReference type="PIRSR" id="PIRSR618319-50"/>
    </source>
</evidence>
<dbReference type="Proteomes" id="UP000323144">
    <property type="component" value="Chromosome"/>
</dbReference>
<comment type="catalytic activity">
    <reaction evidence="8">
        <text>L-seryl-tRNA(Sec) + selenophosphate + H(+) = L-selenocysteinyl-tRNA(Sec) + phosphate</text>
        <dbReference type="Rhea" id="RHEA:22728"/>
        <dbReference type="Rhea" id="RHEA-COMP:9742"/>
        <dbReference type="Rhea" id="RHEA-COMP:9743"/>
        <dbReference type="ChEBI" id="CHEBI:15378"/>
        <dbReference type="ChEBI" id="CHEBI:16144"/>
        <dbReference type="ChEBI" id="CHEBI:43474"/>
        <dbReference type="ChEBI" id="CHEBI:78533"/>
        <dbReference type="ChEBI" id="CHEBI:78573"/>
        <dbReference type="EC" id="2.9.1.1"/>
    </reaction>
</comment>
<dbReference type="InterPro" id="IPR018319">
    <property type="entry name" value="SelA-like"/>
</dbReference>
<gene>
    <name evidence="8 10" type="primary">selA</name>
    <name evidence="10" type="ORF">SCHIN_v1c02100</name>
</gene>
<comment type="subcellular location">
    <subcellularLocation>
        <location evidence="8">Cytoplasm</location>
    </subcellularLocation>
</comment>
<keyword evidence="5 8" id="KW-0648">Protein biosynthesis</keyword>
<evidence type="ECO:0000256" key="5">
    <source>
        <dbReference type="ARBA" id="ARBA00022917"/>
    </source>
</evidence>
<dbReference type="GO" id="GO:0001717">
    <property type="term" value="P:conversion of seryl-tRNAsec to selenocys-tRNAsec"/>
    <property type="evidence" value="ECO:0007669"/>
    <property type="project" value="UniProtKB-UniRule"/>
</dbReference>